<gene>
    <name evidence="10" type="primary">rfbC_1</name>
    <name evidence="10" type="ORF">PhaeoP97_00698</name>
</gene>
<dbReference type="SUPFAM" id="SSF51182">
    <property type="entry name" value="RmlC-like cupins"/>
    <property type="match status" value="1"/>
</dbReference>
<dbReference type="KEGG" id="php:PhaeoP97_00698"/>
<dbReference type="PANTHER" id="PTHR21047:SF2">
    <property type="entry name" value="THYMIDINE DIPHOSPHO-4-KETO-RHAMNOSE 3,5-EPIMERASE"/>
    <property type="match status" value="1"/>
</dbReference>
<dbReference type="GO" id="GO:0000271">
    <property type="term" value="P:polysaccharide biosynthetic process"/>
    <property type="evidence" value="ECO:0007669"/>
    <property type="project" value="TreeGrafter"/>
</dbReference>
<dbReference type="EC" id="5.1.3.13" evidence="3"/>
<dbReference type="EMBL" id="CP016364">
    <property type="protein sequence ID" value="APG46136.1"/>
    <property type="molecule type" value="Genomic_DNA"/>
</dbReference>
<comment type="catalytic activity">
    <reaction evidence="1">
        <text>dTDP-4-dehydro-6-deoxy-alpha-D-glucose = dTDP-4-dehydro-beta-L-rhamnose</text>
        <dbReference type="Rhea" id="RHEA:16969"/>
        <dbReference type="ChEBI" id="CHEBI:57649"/>
        <dbReference type="ChEBI" id="CHEBI:62830"/>
        <dbReference type="EC" id="5.1.3.13"/>
    </reaction>
</comment>
<dbReference type="GO" id="GO:0005829">
    <property type="term" value="C:cytosol"/>
    <property type="evidence" value="ECO:0007669"/>
    <property type="project" value="TreeGrafter"/>
</dbReference>
<protein>
    <recommendedName>
        <fullName evidence="4">dTDP-4-dehydrorhamnose 3,5-epimerase</fullName>
        <ecNumber evidence="3">5.1.3.13</ecNumber>
    </recommendedName>
    <alternativeName>
        <fullName evidence="6">Thymidine diphospho-4-keto-rhamnose 3,5-epimerase</fullName>
    </alternativeName>
    <alternativeName>
        <fullName evidence="5">dTDP-4-keto-6-deoxyglucose 3,5-epimerase</fullName>
    </alternativeName>
    <alternativeName>
        <fullName evidence="7">dTDP-6-deoxy-D-xylo-4-hexulose 3,5-epimerase</fullName>
    </alternativeName>
</protein>
<organism evidence="10 11">
    <name type="scientific">Phaeobacter porticola</name>
    <dbReference type="NCBI Taxonomy" id="1844006"/>
    <lineage>
        <taxon>Bacteria</taxon>
        <taxon>Pseudomonadati</taxon>
        <taxon>Pseudomonadota</taxon>
        <taxon>Alphaproteobacteria</taxon>
        <taxon>Rhodobacterales</taxon>
        <taxon>Roseobacteraceae</taxon>
        <taxon>Phaeobacter</taxon>
    </lineage>
</organism>
<dbReference type="Pfam" id="PF00908">
    <property type="entry name" value="dTDP_sugar_isom"/>
    <property type="match status" value="1"/>
</dbReference>
<evidence type="ECO:0000313" key="11">
    <source>
        <dbReference type="Proteomes" id="UP000183859"/>
    </source>
</evidence>
<name>A0A1L3I1Z3_9RHOB</name>
<dbReference type="RefSeq" id="WP_072503891.1">
    <property type="nucleotide sequence ID" value="NZ_CP016364.1"/>
</dbReference>
<dbReference type="GO" id="GO:0008830">
    <property type="term" value="F:dTDP-4-dehydrorhamnose 3,5-epimerase activity"/>
    <property type="evidence" value="ECO:0007669"/>
    <property type="project" value="UniProtKB-EC"/>
</dbReference>
<feature type="active site" description="Proton donor" evidence="8">
    <location>
        <position position="132"/>
    </location>
</feature>
<evidence type="ECO:0000256" key="5">
    <source>
        <dbReference type="ARBA" id="ARBA00029758"/>
    </source>
</evidence>
<dbReference type="CDD" id="cd00438">
    <property type="entry name" value="cupin_RmlC"/>
    <property type="match status" value="1"/>
</dbReference>
<evidence type="ECO:0000256" key="3">
    <source>
        <dbReference type="ARBA" id="ARBA00012098"/>
    </source>
</evidence>
<evidence type="ECO:0000256" key="7">
    <source>
        <dbReference type="ARBA" id="ARBA00033311"/>
    </source>
</evidence>
<evidence type="ECO:0000256" key="6">
    <source>
        <dbReference type="ARBA" id="ARBA00031424"/>
    </source>
</evidence>
<proteinExistence type="predicted"/>
<dbReference type="OrthoDB" id="9800680at2"/>
<dbReference type="InterPro" id="IPR011051">
    <property type="entry name" value="RmlC_Cupin_sf"/>
</dbReference>
<dbReference type="AlphaFoldDB" id="A0A1L3I1Z3"/>
<sequence>MILDQLPLAGAYNVRWSASRDQRGAFGRLFCAESFAKAGLVSQWAQTNLSRSSARGTLRGMHYQTAPFAETKLLVCLTGRIFDVLVDMRPRSASFGRWISLTLDGALGDGVYIPAGIAHGFQTLSEDVMLHYSHSHPYRPAHQAGLHYGDPDLAIDWPLTPVAVSERDRALPCFSRVTDDLQKERAPQ</sequence>
<evidence type="ECO:0000256" key="4">
    <source>
        <dbReference type="ARBA" id="ARBA00019595"/>
    </source>
</evidence>
<accession>A0A1L3I1Z3</accession>
<keyword evidence="11" id="KW-1185">Reference proteome</keyword>
<evidence type="ECO:0000256" key="8">
    <source>
        <dbReference type="PIRSR" id="PIRSR600888-1"/>
    </source>
</evidence>
<evidence type="ECO:0000313" key="10">
    <source>
        <dbReference type="EMBL" id="APG46136.1"/>
    </source>
</evidence>
<dbReference type="PANTHER" id="PTHR21047">
    <property type="entry name" value="DTDP-6-DEOXY-D-GLUCOSE-3,5 EPIMERASE"/>
    <property type="match status" value="1"/>
</dbReference>
<dbReference type="STRING" id="1844006.PhaeoP97_00698"/>
<evidence type="ECO:0000256" key="9">
    <source>
        <dbReference type="PIRSR" id="PIRSR600888-3"/>
    </source>
</evidence>
<dbReference type="Proteomes" id="UP000183859">
    <property type="component" value="Chromosome"/>
</dbReference>
<dbReference type="GO" id="GO:0019305">
    <property type="term" value="P:dTDP-rhamnose biosynthetic process"/>
    <property type="evidence" value="ECO:0007669"/>
    <property type="project" value="TreeGrafter"/>
</dbReference>
<dbReference type="InterPro" id="IPR000888">
    <property type="entry name" value="RmlC-like"/>
</dbReference>
<dbReference type="InterPro" id="IPR014710">
    <property type="entry name" value="RmlC-like_jellyroll"/>
</dbReference>
<evidence type="ECO:0000256" key="2">
    <source>
        <dbReference type="ARBA" id="ARBA00001997"/>
    </source>
</evidence>
<reference evidence="11" key="1">
    <citation type="submission" date="2016-07" db="EMBL/GenBank/DDBJ databases">
        <title>Phaeobacter portensis sp. nov., a tropodithietic acid producing bacterium isolated from a German harbor.</title>
        <authorList>
            <person name="Freese H.M."/>
            <person name="Bunk B."/>
            <person name="Breider S."/>
            <person name="Brinkhoff T."/>
        </authorList>
    </citation>
    <scope>NUCLEOTIDE SEQUENCE [LARGE SCALE GENOMIC DNA]</scope>
    <source>
        <strain evidence="11">P97</strain>
    </source>
</reference>
<feature type="active site" description="Proton acceptor" evidence="8">
    <location>
        <position position="62"/>
    </location>
</feature>
<comment type="function">
    <text evidence="2">Catalyzes the epimerization of the C3' and C5'positions of dTDP-6-deoxy-D-xylo-4-hexulose, forming dTDP-6-deoxy-L-lyxo-4-hexulose.</text>
</comment>
<keyword evidence="10" id="KW-0413">Isomerase</keyword>
<feature type="site" description="Participates in a stacking interaction with the thymidine ring of dTDP-4-oxo-6-deoxyglucose" evidence="9">
    <location>
        <position position="138"/>
    </location>
</feature>
<dbReference type="Gene3D" id="2.60.120.10">
    <property type="entry name" value="Jelly Rolls"/>
    <property type="match status" value="1"/>
</dbReference>
<evidence type="ECO:0000256" key="1">
    <source>
        <dbReference type="ARBA" id="ARBA00001298"/>
    </source>
</evidence>